<dbReference type="AlphaFoldDB" id="A0A380JFG3"/>
<evidence type="ECO:0000313" key="2">
    <source>
        <dbReference type="EMBL" id="SUN37009.1"/>
    </source>
</evidence>
<reference evidence="2 3" key="1">
    <citation type="submission" date="2018-06" db="EMBL/GenBank/DDBJ databases">
        <authorList>
            <consortium name="Pathogen Informatics"/>
            <person name="Doyle S."/>
        </authorList>
    </citation>
    <scope>NUCLEOTIDE SEQUENCE [LARGE SCALE GENOMIC DNA]</scope>
    <source>
        <strain evidence="3">NCTC 11391</strain>
    </source>
</reference>
<feature type="transmembrane region" description="Helical" evidence="1">
    <location>
        <begin position="56"/>
        <end position="77"/>
    </location>
</feature>
<evidence type="ECO:0000256" key="1">
    <source>
        <dbReference type="SAM" id="Phobius"/>
    </source>
</evidence>
<keyword evidence="1" id="KW-0812">Transmembrane</keyword>
<feature type="transmembrane region" description="Helical" evidence="1">
    <location>
        <begin position="138"/>
        <end position="162"/>
    </location>
</feature>
<dbReference type="OrthoDB" id="2365065at2"/>
<dbReference type="Pfam" id="PF11667">
    <property type="entry name" value="DUF3267"/>
    <property type="match status" value="1"/>
</dbReference>
<protein>
    <submittedName>
        <fullName evidence="2">Surface antigen negative regulator Par</fullName>
    </submittedName>
</protein>
<dbReference type="Proteomes" id="UP000254082">
    <property type="component" value="Unassembled WGS sequence"/>
</dbReference>
<keyword evidence="1" id="KW-0472">Membrane</keyword>
<gene>
    <name evidence="2" type="ORF">NCTC11391_01868</name>
</gene>
<organism evidence="2 3">
    <name type="scientific">Streptococcus downei MFe28</name>
    <dbReference type="NCBI Taxonomy" id="764290"/>
    <lineage>
        <taxon>Bacteria</taxon>
        <taxon>Bacillati</taxon>
        <taxon>Bacillota</taxon>
        <taxon>Bacilli</taxon>
        <taxon>Lactobacillales</taxon>
        <taxon>Streptococcaceae</taxon>
        <taxon>Streptococcus</taxon>
    </lineage>
</organism>
<dbReference type="EMBL" id="UHFA01000002">
    <property type="protein sequence ID" value="SUN37009.1"/>
    <property type="molecule type" value="Genomic_DNA"/>
</dbReference>
<keyword evidence="1" id="KW-1133">Transmembrane helix</keyword>
<name>A0A380JFG3_STRDO</name>
<dbReference type="RefSeq" id="WP_115325136.1">
    <property type="nucleotide sequence ID" value="NZ_UHFA01000002.1"/>
</dbReference>
<sequence length="185" mass="21364">MKLVEDLNLLQRKALSIGLCLGSLFLCLPFFLFFSWLAKLIIGVSNTYLNYWWEPFFAHFALALLLVIHEGIHGFYFKLFRPENPLKYGTSWRLGLFNATSPGSRYPRGQMLIIYLAPFVLTSLLLTLLLALGSLSPLAFIFLAVVHTAICVGDFYFSYLLLWKYRRHKILVEDTEEGLKIYQLD</sequence>
<keyword evidence="3" id="KW-1185">Reference proteome</keyword>
<feature type="transmembrane region" description="Helical" evidence="1">
    <location>
        <begin position="14"/>
        <end position="36"/>
    </location>
</feature>
<dbReference type="InterPro" id="IPR021683">
    <property type="entry name" value="DUF3267"/>
</dbReference>
<accession>A0A380JFG3</accession>
<feature type="transmembrane region" description="Helical" evidence="1">
    <location>
        <begin position="112"/>
        <end position="132"/>
    </location>
</feature>
<evidence type="ECO:0000313" key="3">
    <source>
        <dbReference type="Proteomes" id="UP000254082"/>
    </source>
</evidence>
<proteinExistence type="predicted"/>